<feature type="signal peptide" evidence="2">
    <location>
        <begin position="1"/>
        <end position="17"/>
    </location>
</feature>
<dbReference type="InterPro" id="IPR049712">
    <property type="entry name" value="Poly_export"/>
</dbReference>
<evidence type="ECO:0000259" key="3">
    <source>
        <dbReference type="Pfam" id="PF02563"/>
    </source>
</evidence>
<organism evidence="4 5">
    <name type="scientific">Novipirellula caenicola</name>
    <dbReference type="NCBI Taxonomy" id="1536901"/>
    <lineage>
        <taxon>Bacteria</taxon>
        <taxon>Pseudomonadati</taxon>
        <taxon>Planctomycetota</taxon>
        <taxon>Planctomycetia</taxon>
        <taxon>Pirellulales</taxon>
        <taxon>Pirellulaceae</taxon>
        <taxon>Novipirellula</taxon>
    </lineage>
</organism>
<dbReference type="PROSITE" id="PS51257">
    <property type="entry name" value="PROKAR_LIPOPROTEIN"/>
    <property type="match status" value="1"/>
</dbReference>
<keyword evidence="5" id="KW-1185">Reference proteome</keyword>
<dbReference type="Pfam" id="PF02563">
    <property type="entry name" value="Poly_export"/>
    <property type="match status" value="2"/>
</dbReference>
<sequence length="361" mass="38674">MSQFKSRPFVVSLQMFAAICLLSGVGCQGLKKSHHASQVSVVPPEVANMPRELAKTVMPDYIIEPPDILTIETVHAVPKSPYTLKVLDVLSVRVQGTLPEGPIGGGYPIEPGGVINLGAPYGVVSVSSMTVPQAQAAIEEHLKKYLKKPEVAVSLAELGASQRLVGQYLVGPDGTVTLGSYGSVSVVGMPLAQAKWAIEQHLSQFLEEPVISVNVHAYNSKVYYIVLQGAELGDAVYRFPITGNETVLDAISQINGLEQVSSKKMWIARPTSDLCDSQILPVDWHAVTECGSANTNFQLMPGDRLFVQEDHMVAFDNKLAKMFAPFERIMGFSLLSVGTATRFSGSVLKGGGNPNGFGGGF</sequence>
<dbReference type="Proteomes" id="UP001416858">
    <property type="component" value="Unassembled WGS sequence"/>
</dbReference>
<feature type="domain" description="Polysaccharide export protein N-terminal" evidence="3">
    <location>
        <begin position="78"/>
        <end position="155"/>
    </location>
</feature>
<evidence type="ECO:0000313" key="5">
    <source>
        <dbReference type="Proteomes" id="UP001416858"/>
    </source>
</evidence>
<feature type="chain" id="PRO_5047359063" description="Polysaccharide export protein N-terminal domain-containing protein" evidence="2">
    <location>
        <begin position="18"/>
        <end position="361"/>
    </location>
</feature>
<dbReference type="InterPro" id="IPR003715">
    <property type="entry name" value="Poly_export_N"/>
</dbReference>
<name>A0ABP9VRA8_9BACT</name>
<dbReference type="Gene3D" id="3.30.1950.10">
    <property type="entry name" value="wza like domain"/>
    <property type="match status" value="2"/>
</dbReference>
<reference evidence="4 5" key="1">
    <citation type="submission" date="2024-02" db="EMBL/GenBank/DDBJ databases">
        <title>Rhodopirellula caenicola NBRC 110016.</title>
        <authorList>
            <person name="Ichikawa N."/>
            <person name="Katano-Makiyama Y."/>
            <person name="Hidaka K."/>
        </authorList>
    </citation>
    <scope>NUCLEOTIDE SEQUENCE [LARGE SCALE GENOMIC DNA]</scope>
    <source>
        <strain evidence="4 5">NBRC 110016</strain>
    </source>
</reference>
<keyword evidence="1 2" id="KW-0732">Signal</keyword>
<comment type="caution">
    <text evidence="4">The sequence shown here is derived from an EMBL/GenBank/DDBJ whole genome shotgun (WGS) entry which is preliminary data.</text>
</comment>
<dbReference type="Gene3D" id="3.10.560.10">
    <property type="entry name" value="Outer membrane lipoprotein wza domain like"/>
    <property type="match status" value="1"/>
</dbReference>
<evidence type="ECO:0000256" key="2">
    <source>
        <dbReference type="SAM" id="SignalP"/>
    </source>
</evidence>
<proteinExistence type="predicted"/>
<dbReference type="PANTHER" id="PTHR33619:SF3">
    <property type="entry name" value="POLYSACCHARIDE EXPORT PROTEIN GFCE-RELATED"/>
    <property type="match status" value="1"/>
</dbReference>
<gene>
    <name evidence="4" type="ORF">Rcae01_02781</name>
</gene>
<protein>
    <recommendedName>
        <fullName evidence="3">Polysaccharide export protein N-terminal domain-containing protein</fullName>
    </recommendedName>
</protein>
<evidence type="ECO:0000313" key="4">
    <source>
        <dbReference type="EMBL" id="GAA5507326.1"/>
    </source>
</evidence>
<dbReference type="PANTHER" id="PTHR33619">
    <property type="entry name" value="POLYSACCHARIDE EXPORT PROTEIN GFCE-RELATED"/>
    <property type="match status" value="1"/>
</dbReference>
<dbReference type="EMBL" id="BAABRO010000005">
    <property type="protein sequence ID" value="GAA5507326.1"/>
    <property type="molecule type" value="Genomic_DNA"/>
</dbReference>
<accession>A0ABP9VRA8</accession>
<evidence type="ECO:0000256" key="1">
    <source>
        <dbReference type="ARBA" id="ARBA00022729"/>
    </source>
</evidence>
<feature type="domain" description="Polysaccharide export protein N-terminal" evidence="3">
    <location>
        <begin position="166"/>
        <end position="215"/>
    </location>
</feature>